<evidence type="ECO:0000313" key="2">
    <source>
        <dbReference type="EMBL" id="RYC12318.1"/>
    </source>
</evidence>
<keyword evidence="1" id="KW-0732">Signal</keyword>
<comment type="caution">
    <text evidence="2">The sequence shown here is derived from an EMBL/GenBank/DDBJ whole genome shotgun (WGS) entry which is preliminary data.</text>
</comment>
<name>A0A4Q2T5V7_9HYPH</name>
<accession>A0A4Q2T5V7</accession>
<keyword evidence="3" id="KW-1185">Reference proteome</keyword>
<dbReference type="EMBL" id="SDVB01000238">
    <property type="protein sequence ID" value="RYC12318.1"/>
    <property type="molecule type" value="Genomic_DNA"/>
</dbReference>
<dbReference type="Proteomes" id="UP000291088">
    <property type="component" value="Unassembled WGS sequence"/>
</dbReference>
<organism evidence="2 3">
    <name type="scientific">Ciceribacter ferrooxidans</name>
    <dbReference type="NCBI Taxonomy" id="2509717"/>
    <lineage>
        <taxon>Bacteria</taxon>
        <taxon>Pseudomonadati</taxon>
        <taxon>Pseudomonadota</taxon>
        <taxon>Alphaproteobacteria</taxon>
        <taxon>Hyphomicrobiales</taxon>
        <taxon>Rhizobiaceae</taxon>
        <taxon>Ciceribacter</taxon>
    </lineage>
</organism>
<proteinExistence type="predicted"/>
<gene>
    <name evidence="2" type="ORF">EUU22_14850</name>
</gene>
<reference evidence="2 3" key="1">
    <citation type="submission" date="2019-01" db="EMBL/GenBank/DDBJ databases">
        <authorList>
            <person name="Deng T."/>
        </authorList>
    </citation>
    <scope>NUCLEOTIDE SEQUENCE [LARGE SCALE GENOMIC DNA]</scope>
    <source>
        <strain evidence="2 3">F8825</strain>
    </source>
</reference>
<dbReference type="OrthoDB" id="7744280at2"/>
<dbReference type="RefSeq" id="WP_129332739.1">
    <property type="nucleotide sequence ID" value="NZ_SDVB01000238.1"/>
</dbReference>
<sequence>MTKAKWIGGGLVRMFCALAVLSLAFAHKPPQVMAAALETASYVLPDGSYADLCVGDVAIKHPAVSGFCEACILAAGTLLPAPPDEGWLLSSFASLDNESVVVAHYPGPEAVERPRSRAPPVFA</sequence>
<feature type="chain" id="PRO_5020676911" evidence="1">
    <location>
        <begin position="35"/>
        <end position="123"/>
    </location>
</feature>
<protein>
    <submittedName>
        <fullName evidence="2">Uncharacterized protein</fullName>
    </submittedName>
</protein>
<dbReference type="AlphaFoldDB" id="A0A4Q2T5V7"/>
<evidence type="ECO:0000256" key="1">
    <source>
        <dbReference type="SAM" id="SignalP"/>
    </source>
</evidence>
<evidence type="ECO:0000313" key="3">
    <source>
        <dbReference type="Proteomes" id="UP000291088"/>
    </source>
</evidence>
<feature type="signal peptide" evidence="1">
    <location>
        <begin position="1"/>
        <end position="34"/>
    </location>
</feature>